<sequence length="118" mass="13142">MTSGGYSLWFSDYNYTTNMFMACNAVGGFLQCSEANVYCKTGIPINGKVLASLEIETEDGTITKNFDGVVKPWVANDGASRHFCEIDFTDQDITTEPYDVQELAEVLNYINRSEPQLT</sequence>
<gene>
    <name evidence="2" type="ORF">PHMEG_00014096</name>
</gene>
<organism evidence="2 3">
    <name type="scientific">Phytophthora megakarya</name>
    <dbReference type="NCBI Taxonomy" id="4795"/>
    <lineage>
        <taxon>Eukaryota</taxon>
        <taxon>Sar</taxon>
        <taxon>Stramenopiles</taxon>
        <taxon>Oomycota</taxon>
        <taxon>Peronosporomycetes</taxon>
        <taxon>Peronosporales</taxon>
        <taxon>Peronosporaceae</taxon>
        <taxon>Phytophthora</taxon>
    </lineage>
</organism>
<accession>A0A225W664</accession>
<dbReference type="Proteomes" id="UP000198211">
    <property type="component" value="Unassembled WGS sequence"/>
</dbReference>
<dbReference type="GO" id="GO:0003746">
    <property type="term" value="F:translation elongation factor activity"/>
    <property type="evidence" value="ECO:0007669"/>
    <property type="project" value="InterPro"/>
</dbReference>
<dbReference type="Gene3D" id="3.30.70.1010">
    <property type="entry name" value="Translation elongation factor EF1B, gamma chain, conserved domain"/>
    <property type="match status" value="1"/>
</dbReference>
<evidence type="ECO:0000313" key="3">
    <source>
        <dbReference type="Proteomes" id="UP000198211"/>
    </source>
</evidence>
<evidence type="ECO:0000259" key="1">
    <source>
        <dbReference type="Pfam" id="PF00647"/>
    </source>
</evidence>
<proteinExistence type="predicted"/>
<keyword evidence="3" id="KW-1185">Reference proteome</keyword>
<feature type="domain" description="EF-1-gamma C-terminal" evidence="1">
    <location>
        <begin position="3"/>
        <end position="35"/>
    </location>
</feature>
<reference evidence="3" key="1">
    <citation type="submission" date="2017-03" db="EMBL/GenBank/DDBJ databases">
        <title>Phytopthora megakarya and P. palmivora, two closely related causual agents of cacao black pod achieved similar genome size and gene model numbers by different mechanisms.</title>
        <authorList>
            <person name="Ali S."/>
            <person name="Shao J."/>
            <person name="Larry D.J."/>
            <person name="Kronmiller B."/>
            <person name="Shen D."/>
            <person name="Strem M.D."/>
            <person name="Melnick R.L."/>
            <person name="Guiltinan M.J."/>
            <person name="Tyler B.M."/>
            <person name="Meinhardt L.W."/>
            <person name="Bailey B.A."/>
        </authorList>
    </citation>
    <scope>NUCLEOTIDE SEQUENCE [LARGE SCALE GENOMIC DNA]</scope>
    <source>
        <strain evidence="3">zdho120</strain>
    </source>
</reference>
<dbReference type="EMBL" id="NBNE01001775">
    <property type="protein sequence ID" value="OWZ12698.1"/>
    <property type="molecule type" value="Genomic_DNA"/>
</dbReference>
<dbReference type="AlphaFoldDB" id="A0A225W664"/>
<dbReference type="InterPro" id="IPR001662">
    <property type="entry name" value="EF1B_G_C"/>
</dbReference>
<name>A0A225W664_9STRA</name>
<protein>
    <recommendedName>
        <fullName evidence="1">EF-1-gamma C-terminal domain-containing protein</fullName>
    </recommendedName>
</protein>
<comment type="caution">
    <text evidence="2">The sequence shown here is derived from an EMBL/GenBank/DDBJ whole genome shotgun (WGS) entry which is preliminary data.</text>
</comment>
<dbReference type="InterPro" id="IPR036433">
    <property type="entry name" value="EF1B_G_C_sf"/>
</dbReference>
<dbReference type="Pfam" id="PF00647">
    <property type="entry name" value="EF1G"/>
    <property type="match status" value="1"/>
</dbReference>
<evidence type="ECO:0000313" key="2">
    <source>
        <dbReference type="EMBL" id="OWZ12698.1"/>
    </source>
</evidence>
<dbReference type="OrthoDB" id="249703at2759"/>